<feature type="compositionally biased region" description="Polar residues" evidence="4">
    <location>
        <begin position="1"/>
        <end position="28"/>
    </location>
</feature>
<evidence type="ECO:0000256" key="3">
    <source>
        <dbReference type="ARBA" id="ARBA00023204"/>
    </source>
</evidence>
<reference evidence="5" key="1">
    <citation type="journal article" date="2021" name="Sci. Rep.">
        <title>Diploid genomic architecture of Nitzschia inconspicua, an elite biomass production diatom.</title>
        <authorList>
            <person name="Oliver A."/>
            <person name="Podell S."/>
            <person name="Pinowska A."/>
            <person name="Traller J.C."/>
            <person name="Smith S.R."/>
            <person name="McClure R."/>
            <person name="Beliaev A."/>
            <person name="Bohutskyi P."/>
            <person name="Hill E.A."/>
            <person name="Rabines A."/>
            <person name="Zheng H."/>
            <person name="Allen L.Z."/>
            <person name="Kuo A."/>
            <person name="Grigoriev I.V."/>
            <person name="Allen A.E."/>
            <person name="Hazlebeck D."/>
            <person name="Allen E.E."/>
        </authorList>
    </citation>
    <scope>NUCLEOTIDE SEQUENCE</scope>
    <source>
        <strain evidence="5">Hildebrandi</strain>
    </source>
</reference>
<evidence type="ECO:0000256" key="1">
    <source>
        <dbReference type="ARBA" id="ARBA00006638"/>
    </source>
</evidence>
<dbReference type="PANTHER" id="PTHR12132:SF1">
    <property type="entry name" value="DNA REPAIR PROTEIN RAD52 HOMOLOG"/>
    <property type="match status" value="1"/>
</dbReference>
<evidence type="ECO:0000256" key="4">
    <source>
        <dbReference type="SAM" id="MobiDB-lite"/>
    </source>
</evidence>
<dbReference type="GO" id="GO:0000724">
    <property type="term" value="P:double-strand break repair via homologous recombination"/>
    <property type="evidence" value="ECO:0007669"/>
    <property type="project" value="TreeGrafter"/>
</dbReference>
<protein>
    <submittedName>
        <fullName evidence="5">Rad52/22 family double-strand break repair protein</fullName>
    </submittedName>
</protein>
<evidence type="ECO:0000313" key="5">
    <source>
        <dbReference type="EMBL" id="KAG7373039.1"/>
    </source>
</evidence>
<feature type="compositionally biased region" description="Polar residues" evidence="4">
    <location>
        <begin position="363"/>
        <end position="377"/>
    </location>
</feature>
<dbReference type="OrthoDB" id="206565at2759"/>
<dbReference type="GO" id="GO:0045002">
    <property type="term" value="P:double-strand break repair via single-strand annealing"/>
    <property type="evidence" value="ECO:0007669"/>
    <property type="project" value="TreeGrafter"/>
</dbReference>
<comment type="caution">
    <text evidence="5">The sequence shown here is derived from an EMBL/GenBank/DDBJ whole genome shotgun (WGS) entry which is preliminary data.</text>
</comment>
<feature type="region of interest" description="Disordered" evidence="4">
    <location>
        <begin position="314"/>
        <end position="415"/>
    </location>
</feature>
<organism evidence="5 6">
    <name type="scientific">Nitzschia inconspicua</name>
    <dbReference type="NCBI Taxonomy" id="303405"/>
    <lineage>
        <taxon>Eukaryota</taxon>
        <taxon>Sar</taxon>
        <taxon>Stramenopiles</taxon>
        <taxon>Ochrophyta</taxon>
        <taxon>Bacillariophyta</taxon>
        <taxon>Bacillariophyceae</taxon>
        <taxon>Bacillariophycidae</taxon>
        <taxon>Bacillariales</taxon>
        <taxon>Bacillariaceae</taxon>
        <taxon>Nitzschia</taxon>
    </lineage>
</organism>
<dbReference type="GO" id="GO:0005634">
    <property type="term" value="C:nucleus"/>
    <property type="evidence" value="ECO:0007669"/>
    <property type="project" value="TreeGrafter"/>
</dbReference>
<gene>
    <name evidence="5" type="ORF">IV203_033763</name>
</gene>
<dbReference type="AlphaFoldDB" id="A0A9K3M2U0"/>
<keyword evidence="3" id="KW-0234">DNA repair</keyword>
<name>A0A9K3M2U0_9STRA</name>
<evidence type="ECO:0000313" key="6">
    <source>
        <dbReference type="Proteomes" id="UP000693970"/>
    </source>
</evidence>
<dbReference type="Pfam" id="PF04098">
    <property type="entry name" value="Rad52_Rad22"/>
    <property type="match status" value="1"/>
</dbReference>
<dbReference type="InterPro" id="IPR041247">
    <property type="entry name" value="Rad52_fam"/>
</dbReference>
<feature type="compositionally biased region" description="Low complexity" evidence="4">
    <location>
        <begin position="462"/>
        <end position="472"/>
    </location>
</feature>
<sequence>MLSSHSTGHSFSEEQQQDATFSTGQRQASVHGLPTPVTSMPSIPKFSASMIEQACLQDYRPPGTHHLPSPRRQPASVAKSVQYVHNPDDGAVLKDKNGRPVSVAKLLATRPLRHEIMTRPGPGGKKLTYMSGETITRTLNDIFGYDGWDLSITRVQREECLKDEKSGKFTVCYTAQVRLTHKLSGAFREDCGAGDATDRSFGTAVANALKGSITDALKRAARHFGDKCGNSLYQGKFNINTAPKTLQEALDMYDVERANTKFGHNISGSVAKTPPKPDPTAVVALRPMASNVSTVAAASSVTSNLPAAPILPAAQTKSHTSMEDSSKTIAPPPSKASELQQQVVVLNAPPPRPKSSYGRPTDMSGTTATSSADTVDQSGRRVSLELTDQKYTKEEYRSQSQSSVPPMSTGAPLPPQSGTAALPTIDSLTYTKRFPLHNLPTDLGNQQYKHLSSSTSAASAPAVASAPHVASSKRNAGMMTNPYSSHHSYPNKGGRNSI</sequence>
<dbReference type="GO" id="GO:0006312">
    <property type="term" value="P:mitotic recombination"/>
    <property type="evidence" value="ECO:0007669"/>
    <property type="project" value="TreeGrafter"/>
</dbReference>
<accession>A0A9K3M2U0</accession>
<evidence type="ECO:0000256" key="2">
    <source>
        <dbReference type="ARBA" id="ARBA00022763"/>
    </source>
</evidence>
<dbReference type="Proteomes" id="UP000693970">
    <property type="component" value="Unassembled WGS sequence"/>
</dbReference>
<comment type="similarity">
    <text evidence="1">Belongs to the RAD52 family.</text>
</comment>
<dbReference type="InterPro" id="IPR007232">
    <property type="entry name" value="Rad52_Rad59_Rad22"/>
</dbReference>
<keyword evidence="2" id="KW-0227">DNA damage</keyword>
<dbReference type="EMBL" id="JAGRRH010000002">
    <property type="protein sequence ID" value="KAG7373039.1"/>
    <property type="molecule type" value="Genomic_DNA"/>
</dbReference>
<feature type="region of interest" description="Disordered" evidence="4">
    <location>
        <begin position="1"/>
        <end position="42"/>
    </location>
</feature>
<proteinExistence type="inferred from homology"/>
<feature type="region of interest" description="Disordered" evidence="4">
    <location>
        <begin position="462"/>
        <end position="498"/>
    </location>
</feature>
<feature type="compositionally biased region" description="Polar residues" evidence="4">
    <location>
        <begin position="481"/>
        <end position="498"/>
    </location>
</feature>
<feature type="compositionally biased region" description="Basic and acidic residues" evidence="4">
    <location>
        <begin position="378"/>
        <end position="397"/>
    </location>
</feature>
<keyword evidence="6" id="KW-1185">Reference proteome</keyword>
<reference evidence="5" key="2">
    <citation type="submission" date="2021-04" db="EMBL/GenBank/DDBJ databases">
        <authorList>
            <person name="Podell S."/>
        </authorList>
    </citation>
    <scope>NUCLEOTIDE SEQUENCE</scope>
    <source>
        <strain evidence="5">Hildebrandi</strain>
    </source>
</reference>
<dbReference type="PANTHER" id="PTHR12132">
    <property type="entry name" value="DNA REPAIR AND RECOMBINATION PROTEIN RAD52, RAD59"/>
    <property type="match status" value="1"/>
</dbReference>